<dbReference type="GO" id="GO:0016787">
    <property type="term" value="F:hydrolase activity"/>
    <property type="evidence" value="ECO:0007669"/>
    <property type="project" value="UniProtKB-KW"/>
</dbReference>
<sequence length="329" mass="36963">MDSVSQLALGAAVSVTVMGRRMPVWQSALLGAVCGTLPDLDVFFDRGDPVSNMTMHRTESHALFYLTLVSPLLSWLAGILFRLRGQVVRLWLAVWLALITHPLLDTMTVYGTQFGLPFTDYPYALGSMFIIDPLYTLPLLVGVIAALILRNRRGLRWNQGGLLLSCLYLAWSLFAQQQATQAARQAIAQQYINSERLLVTPTSLNTLVWRVVVMTPGTYGEAFYSLLAPQQPLAFTFYPRGEALYAGHRDNPYVARMAWFTHGFFRLREQNGHLLLSDLRMGEEPYYTFTFDLGPVDDLSGEVVPTRIDTVRPPAGEMIGRVWQKLKAE</sequence>
<accession>A0A2N5ECT6</accession>
<evidence type="ECO:0000313" key="2">
    <source>
        <dbReference type="EMBL" id="PLR40341.1"/>
    </source>
</evidence>
<protein>
    <submittedName>
        <fullName evidence="2">Hydrolase</fullName>
    </submittedName>
</protein>
<keyword evidence="1" id="KW-0472">Membrane</keyword>
<reference evidence="2 3" key="1">
    <citation type="submission" date="2017-12" db="EMBL/GenBank/DDBJ databases">
        <title>Characterization of six clinical isolates of Enterochimera gen. nov., a novel genus of the Yersiniaciae family and the three species Enterochimera arupensis sp. nov., Enterochimera coloradensis sp. nov, and Enterochimera californica sp. nov.</title>
        <authorList>
            <person name="Rossi A."/>
            <person name="Fisher M."/>
        </authorList>
    </citation>
    <scope>NUCLEOTIDE SEQUENCE [LARGE SCALE GENOMIC DNA]</scope>
    <source>
        <strain evidence="3">2016-Iso4</strain>
    </source>
</reference>
<dbReference type="OrthoDB" id="9781927at2"/>
<feature type="transmembrane region" description="Helical" evidence="1">
    <location>
        <begin position="62"/>
        <end position="81"/>
    </location>
</feature>
<evidence type="ECO:0000256" key="1">
    <source>
        <dbReference type="SAM" id="Phobius"/>
    </source>
</evidence>
<comment type="caution">
    <text evidence="2">The sequence shown here is derived from an EMBL/GenBank/DDBJ whole genome shotgun (WGS) entry which is preliminary data.</text>
</comment>
<dbReference type="Pfam" id="PF04307">
    <property type="entry name" value="YdjM"/>
    <property type="match status" value="1"/>
</dbReference>
<proteinExistence type="predicted"/>
<dbReference type="Proteomes" id="UP000234503">
    <property type="component" value="Unassembled WGS sequence"/>
</dbReference>
<dbReference type="PANTHER" id="PTHR40031:SF1">
    <property type="entry name" value="MEMBRANE-BOUND METAL-DEPENDENT HYDROLASE"/>
    <property type="match status" value="1"/>
</dbReference>
<dbReference type="InterPro" id="IPR053170">
    <property type="entry name" value="Transcription_regulator"/>
</dbReference>
<dbReference type="RefSeq" id="WP_101821641.1">
    <property type="nucleotide sequence ID" value="NZ_PJZH01000001.1"/>
</dbReference>
<name>A0A2N5ECT6_9GAMM</name>
<evidence type="ECO:0000313" key="3">
    <source>
        <dbReference type="Proteomes" id="UP000234503"/>
    </source>
</evidence>
<keyword evidence="1" id="KW-0812">Transmembrane</keyword>
<gene>
    <name evidence="2" type="ORF">CYR32_00950</name>
</gene>
<feature type="transmembrane region" description="Helical" evidence="1">
    <location>
        <begin position="88"/>
        <end position="104"/>
    </location>
</feature>
<keyword evidence="3" id="KW-1185">Reference proteome</keyword>
<dbReference type="AlphaFoldDB" id="A0A2N5ECT6"/>
<keyword evidence="2" id="KW-0378">Hydrolase</keyword>
<feature type="transmembrane region" description="Helical" evidence="1">
    <location>
        <begin position="124"/>
        <end position="149"/>
    </location>
</feature>
<dbReference type="PANTHER" id="PTHR40031">
    <property type="entry name" value="HYPOTHETICAL MEMBRANE SPANNING PROTEIN"/>
    <property type="match status" value="1"/>
</dbReference>
<keyword evidence="1" id="KW-1133">Transmembrane helix</keyword>
<organism evidence="2 3">
    <name type="scientific">Chimaeribacter coloradensis</name>
    <dbReference type="NCBI Taxonomy" id="2060068"/>
    <lineage>
        <taxon>Bacteria</taxon>
        <taxon>Pseudomonadati</taxon>
        <taxon>Pseudomonadota</taxon>
        <taxon>Gammaproteobacteria</taxon>
        <taxon>Enterobacterales</taxon>
        <taxon>Yersiniaceae</taxon>
        <taxon>Chimaeribacter</taxon>
    </lineage>
</organism>
<dbReference type="EMBL" id="PJZH01000001">
    <property type="protein sequence ID" value="PLR40341.1"/>
    <property type="molecule type" value="Genomic_DNA"/>
</dbReference>
<dbReference type="InterPro" id="IPR007404">
    <property type="entry name" value="YdjM-like"/>
</dbReference>